<evidence type="ECO:0000313" key="16">
    <source>
        <dbReference type="EMBL" id="BCD98526.1"/>
    </source>
</evidence>
<keyword evidence="3 15" id="KW-0808">Transferase</keyword>
<dbReference type="EC" id="2.3.2.6" evidence="10 15"/>
<dbReference type="RefSeq" id="WP_236982925.1">
    <property type="nucleotide sequence ID" value="NZ_AP023086.1"/>
</dbReference>
<dbReference type="EMBL" id="AP023086">
    <property type="protein sequence ID" value="BCD98526.1"/>
    <property type="molecule type" value="Genomic_DNA"/>
</dbReference>
<evidence type="ECO:0000313" key="17">
    <source>
        <dbReference type="Proteomes" id="UP001320119"/>
    </source>
</evidence>
<evidence type="ECO:0000256" key="8">
    <source>
        <dbReference type="ARBA" id="ARBA00054043"/>
    </source>
</evidence>
<comment type="subcellular location">
    <subcellularLocation>
        <location evidence="1 15">Cytoplasm</location>
    </subcellularLocation>
</comment>
<dbReference type="Pfam" id="PF03588">
    <property type="entry name" value="Leu_Phe_trans"/>
    <property type="match status" value="1"/>
</dbReference>
<evidence type="ECO:0000256" key="14">
    <source>
        <dbReference type="ARBA" id="ARBA00083640"/>
    </source>
</evidence>
<dbReference type="FunFam" id="3.30.70.3550:FF:000001">
    <property type="entry name" value="Leucyl/phenylalanyl-tRNA--protein transferase"/>
    <property type="match status" value="1"/>
</dbReference>
<dbReference type="InterPro" id="IPR004616">
    <property type="entry name" value="Leu/Phe-tRNA_Trfase"/>
</dbReference>
<dbReference type="Proteomes" id="UP001320119">
    <property type="component" value="Chromosome"/>
</dbReference>
<keyword evidence="4 15" id="KW-0012">Acyltransferase</keyword>
<dbReference type="GO" id="GO:0008914">
    <property type="term" value="F:leucyl-tRNA--protein transferase activity"/>
    <property type="evidence" value="ECO:0007669"/>
    <property type="project" value="UniProtKB-UniRule"/>
</dbReference>
<organism evidence="16 17">
    <name type="scientific">Marinagarivorans cellulosilyticus</name>
    <dbReference type="NCBI Taxonomy" id="2721545"/>
    <lineage>
        <taxon>Bacteria</taxon>
        <taxon>Pseudomonadati</taxon>
        <taxon>Pseudomonadota</taxon>
        <taxon>Gammaproteobacteria</taxon>
        <taxon>Cellvibrionales</taxon>
        <taxon>Cellvibrionaceae</taxon>
        <taxon>Marinagarivorans</taxon>
    </lineage>
</organism>
<evidence type="ECO:0000256" key="13">
    <source>
        <dbReference type="ARBA" id="ARBA00077165"/>
    </source>
</evidence>
<dbReference type="AlphaFoldDB" id="A0AAN1WJ08"/>
<dbReference type="GO" id="GO:0005737">
    <property type="term" value="C:cytoplasm"/>
    <property type="evidence" value="ECO:0007669"/>
    <property type="project" value="UniProtKB-SubCell"/>
</dbReference>
<gene>
    <name evidence="15" type="primary">aat</name>
    <name evidence="16" type="ORF">MARGE09_P2727</name>
</gene>
<comment type="catalytic activity">
    <reaction evidence="6 15">
        <text>N-terminal L-arginyl-[protein] + L-leucyl-tRNA(Leu) = N-terminal L-leucyl-L-arginyl-[protein] + tRNA(Leu) + H(+)</text>
        <dbReference type="Rhea" id="RHEA:50416"/>
        <dbReference type="Rhea" id="RHEA-COMP:9613"/>
        <dbReference type="Rhea" id="RHEA-COMP:9622"/>
        <dbReference type="Rhea" id="RHEA-COMP:12672"/>
        <dbReference type="Rhea" id="RHEA-COMP:12673"/>
        <dbReference type="ChEBI" id="CHEBI:15378"/>
        <dbReference type="ChEBI" id="CHEBI:64719"/>
        <dbReference type="ChEBI" id="CHEBI:78442"/>
        <dbReference type="ChEBI" id="CHEBI:78494"/>
        <dbReference type="ChEBI" id="CHEBI:133044"/>
        <dbReference type="EC" id="2.3.2.6"/>
    </reaction>
</comment>
<dbReference type="PANTHER" id="PTHR30098:SF2">
    <property type="entry name" value="LEUCYL_PHENYLALANYL-TRNA--PROTEIN TRANSFERASE"/>
    <property type="match status" value="1"/>
</dbReference>
<evidence type="ECO:0000256" key="5">
    <source>
        <dbReference type="ARBA" id="ARBA00050607"/>
    </source>
</evidence>
<evidence type="ECO:0000256" key="10">
    <source>
        <dbReference type="ARBA" id="ARBA00066767"/>
    </source>
</evidence>
<name>A0AAN1WJ08_9GAMM</name>
<keyword evidence="2 15" id="KW-0963">Cytoplasm</keyword>
<evidence type="ECO:0000256" key="12">
    <source>
        <dbReference type="ARBA" id="ARBA00077136"/>
    </source>
</evidence>
<protein>
    <recommendedName>
        <fullName evidence="11 15">Leucyl/phenylalanyl-tRNA--protein transferase</fullName>
        <ecNumber evidence="10 15">2.3.2.6</ecNumber>
    </recommendedName>
    <alternativeName>
        <fullName evidence="12 15">L/F-transferase</fullName>
    </alternativeName>
    <alternativeName>
        <fullName evidence="13 15">Leucyltransferase</fullName>
    </alternativeName>
    <alternativeName>
        <fullName evidence="14 15">Phenyalanyltransferase</fullName>
    </alternativeName>
</protein>
<evidence type="ECO:0000256" key="6">
    <source>
        <dbReference type="ARBA" id="ARBA00050652"/>
    </source>
</evidence>
<dbReference type="Gene3D" id="3.30.70.3550">
    <property type="entry name" value="Leucyl/phenylalanyl-tRNA-protein transferase, N-terminal domain"/>
    <property type="match status" value="1"/>
</dbReference>
<proteinExistence type="inferred from homology"/>
<dbReference type="Gene3D" id="3.40.630.70">
    <property type="entry name" value="Leucyl/phenylalanyl-tRNA-protein transferase, C-terminal domain"/>
    <property type="match status" value="1"/>
</dbReference>
<evidence type="ECO:0000256" key="3">
    <source>
        <dbReference type="ARBA" id="ARBA00022679"/>
    </source>
</evidence>
<comment type="similarity">
    <text evidence="9 15">Belongs to the L/F-transferase family.</text>
</comment>
<sequence>MMMQPVWLGEDPTLFPPTTLALTDPNGLLAIGGDLSPTRLISAYSKGIFPWFDDDQPILWWSPEPRMVFTPGHVHQSKSLKKHLRKHPCTVTINCDFESVIAHCRQPRVQQQGTWITDEMMEAYIELHYQGFAHSIETRADDGRLIGGLYGVGIGAVFFGESMFSLQSNASKIAISQFSHWAQAQGFALIDCQVENPHLQTLGGSLMPRKAFEEILQQHTTSKMDHFKKLWQTHSGNAIFSNIETSNTA</sequence>
<dbReference type="InterPro" id="IPR042203">
    <property type="entry name" value="Leu/Phe-tRNA_Trfase_C"/>
</dbReference>
<evidence type="ECO:0000256" key="1">
    <source>
        <dbReference type="ARBA" id="ARBA00004496"/>
    </source>
</evidence>
<comment type="function">
    <text evidence="8 15">Functions in the N-end rule pathway of protein degradation where it conjugates Leu, Phe and, less efficiently, Met from aminoacyl-tRNAs to the N-termini of proteins containing an N-terminal arginine or lysine.</text>
</comment>
<accession>A0AAN1WJ08</accession>
<keyword evidence="17" id="KW-1185">Reference proteome</keyword>
<dbReference type="NCBIfam" id="TIGR00667">
    <property type="entry name" value="aat"/>
    <property type="match status" value="1"/>
</dbReference>
<dbReference type="GO" id="GO:0030163">
    <property type="term" value="P:protein catabolic process"/>
    <property type="evidence" value="ECO:0007669"/>
    <property type="project" value="UniProtKB-UniRule"/>
</dbReference>
<dbReference type="KEGG" id="marq:MARGE09_P2727"/>
<evidence type="ECO:0000256" key="7">
    <source>
        <dbReference type="ARBA" id="ARBA00051538"/>
    </source>
</evidence>
<evidence type="ECO:0000256" key="2">
    <source>
        <dbReference type="ARBA" id="ARBA00022490"/>
    </source>
</evidence>
<evidence type="ECO:0000256" key="9">
    <source>
        <dbReference type="ARBA" id="ARBA00061535"/>
    </source>
</evidence>
<comment type="catalytic activity">
    <reaction evidence="5 15">
        <text>L-phenylalanyl-tRNA(Phe) + an N-terminal L-alpha-aminoacyl-[protein] = an N-terminal L-phenylalanyl-L-alpha-aminoacyl-[protein] + tRNA(Phe)</text>
        <dbReference type="Rhea" id="RHEA:43632"/>
        <dbReference type="Rhea" id="RHEA-COMP:9668"/>
        <dbReference type="Rhea" id="RHEA-COMP:9699"/>
        <dbReference type="Rhea" id="RHEA-COMP:10636"/>
        <dbReference type="Rhea" id="RHEA-COMP:10637"/>
        <dbReference type="ChEBI" id="CHEBI:78442"/>
        <dbReference type="ChEBI" id="CHEBI:78531"/>
        <dbReference type="ChEBI" id="CHEBI:78597"/>
        <dbReference type="ChEBI" id="CHEBI:83561"/>
        <dbReference type="EC" id="2.3.2.6"/>
    </reaction>
</comment>
<dbReference type="PANTHER" id="PTHR30098">
    <property type="entry name" value="LEUCYL/PHENYLALANYL-TRNA--PROTEIN TRANSFERASE"/>
    <property type="match status" value="1"/>
</dbReference>
<reference evidence="16 17" key="1">
    <citation type="journal article" date="2022" name="IScience">
        <title>An ultrasensitive nanofiber-based assay for enzymatic hydrolysis and deep-sea microbial degradation of cellulose.</title>
        <authorList>
            <person name="Tsudome M."/>
            <person name="Tachioka M."/>
            <person name="Miyazaki M."/>
            <person name="Uchimura K."/>
            <person name="Tsuda M."/>
            <person name="Takaki Y."/>
            <person name="Deguchi S."/>
        </authorList>
    </citation>
    <scope>NUCLEOTIDE SEQUENCE [LARGE SCALE GENOMIC DNA]</scope>
    <source>
        <strain evidence="16 17">GE09</strain>
    </source>
</reference>
<dbReference type="SUPFAM" id="SSF55729">
    <property type="entry name" value="Acyl-CoA N-acyltransferases (Nat)"/>
    <property type="match status" value="1"/>
</dbReference>
<evidence type="ECO:0000256" key="11">
    <source>
        <dbReference type="ARBA" id="ARBA00074372"/>
    </source>
</evidence>
<evidence type="ECO:0000256" key="4">
    <source>
        <dbReference type="ARBA" id="ARBA00023315"/>
    </source>
</evidence>
<evidence type="ECO:0000256" key="15">
    <source>
        <dbReference type="HAMAP-Rule" id="MF_00688"/>
    </source>
</evidence>
<dbReference type="InterPro" id="IPR016181">
    <property type="entry name" value="Acyl_CoA_acyltransferase"/>
</dbReference>
<comment type="catalytic activity">
    <reaction evidence="7 15">
        <text>N-terminal L-lysyl-[protein] + L-leucyl-tRNA(Leu) = N-terminal L-leucyl-L-lysyl-[protein] + tRNA(Leu) + H(+)</text>
        <dbReference type="Rhea" id="RHEA:12340"/>
        <dbReference type="Rhea" id="RHEA-COMP:9613"/>
        <dbReference type="Rhea" id="RHEA-COMP:9622"/>
        <dbReference type="Rhea" id="RHEA-COMP:12670"/>
        <dbReference type="Rhea" id="RHEA-COMP:12671"/>
        <dbReference type="ChEBI" id="CHEBI:15378"/>
        <dbReference type="ChEBI" id="CHEBI:65249"/>
        <dbReference type="ChEBI" id="CHEBI:78442"/>
        <dbReference type="ChEBI" id="CHEBI:78494"/>
        <dbReference type="ChEBI" id="CHEBI:133043"/>
        <dbReference type="EC" id="2.3.2.6"/>
    </reaction>
</comment>
<dbReference type="InterPro" id="IPR042221">
    <property type="entry name" value="Leu/Phe-tRNA_Trfase_N"/>
</dbReference>
<dbReference type="HAMAP" id="MF_00688">
    <property type="entry name" value="Leu_Phe_trans"/>
    <property type="match status" value="1"/>
</dbReference>